<protein>
    <submittedName>
        <fullName evidence="1">LANO_0G03796g1_1</fullName>
    </submittedName>
</protein>
<evidence type="ECO:0000313" key="1">
    <source>
        <dbReference type="EMBL" id="SCV03381.1"/>
    </source>
</evidence>
<dbReference type="AlphaFoldDB" id="A0A1G4KFP5"/>
<sequence>MSSGLDELKGSECSFLATLQQIQRLLEPRQVNVRSSCDPLSGLVQQTQALASTTMSLVQKHALLAHQWQAPGSTHQKALSIWLEDHILQSLYKSLLDGALRLIFGTSALLRQFSPISEFAQLTMAVAQRLQQMALLCSPQNVSVLSFCKSFENSFLAQWNKADSQDYQYDNVRDILSHEHALVSPSLIDTTKFVKRDYFRLTLPKFGYHDILVELLQLSSGELAIFKVKSCRLPVESVEQMSQLFAISQTFKSLGLGRSLLFPSMRKDDFCIVSRAHSYIKLSSKTGNNVMVSLTAVDASHWKAHWEAYFAQMFSGVSLNAKELTSTTTHVTKSAHPLQNFRIKHDKLATLRPENNAGLGVSVAHNVAVPTFATERRTKTLLHKSKPLDTSLSSQMPALDTLADLENLDCESLLRLDQNISISASPGSKYVSDLDEGNFKRVDSATSVSRNEVSSGEYIEDCESFLSSQEDEEKQEEPFDLSSEFYRPQLTRRKSSSLLSLFSSNKSKTSLKNSKNLTLDLPAGNSTTSLLVLPTPASPNSIPLASPQRDEFCTIPEGINLREGFRICDHNVKVSYWHVNSWRAVSKDYLSIKLHETNDGKVLCLLSGMKEPQNLHLCAFVTPDWKVTRPAAQDVQLRIPNKSFAATALPAGTSVISLRCPQIEKLLNTLLHCIRQNLPSQIKASTTCGTMSASSSTFSSLDMHVSRSDTTSTGLSSIAQDNFSRSKEQTVSLLLLSNVKVRLHQRDIKEGWVLKSKGLLDVYSKETQGHVTALRFDIILDRTQKAEFNSKLNNIKRIGRTGVSLIHDSEDYLIEFKNQIVANEVYKLITCLI</sequence>
<dbReference type="EMBL" id="LT598453">
    <property type="protein sequence ID" value="SCV03381.1"/>
    <property type="molecule type" value="Genomic_DNA"/>
</dbReference>
<proteinExistence type="predicted"/>
<gene>
    <name evidence="1" type="ORF">LANO_0G03796G</name>
</gene>
<evidence type="ECO:0000313" key="2">
    <source>
        <dbReference type="Proteomes" id="UP000189911"/>
    </source>
</evidence>
<dbReference type="Proteomes" id="UP000189911">
    <property type="component" value="Chromosome G"/>
</dbReference>
<keyword evidence="2" id="KW-1185">Reference proteome</keyword>
<accession>A0A1G4KFP5</accession>
<dbReference type="OrthoDB" id="4035999at2759"/>
<reference evidence="2" key="1">
    <citation type="submission" date="2016-03" db="EMBL/GenBank/DDBJ databases">
        <authorList>
            <person name="Devillers Hugo."/>
        </authorList>
    </citation>
    <scope>NUCLEOTIDE SEQUENCE [LARGE SCALE GENOMIC DNA]</scope>
</reference>
<organism evidence="1 2">
    <name type="scientific">Lachancea nothofagi CBS 11611</name>
    <dbReference type="NCBI Taxonomy" id="1266666"/>
    <lineage>
        <taxon>Eukaryota</taxon>
        <taxon>Fungi</taxon>
        <taxon>Dikarya</taxon>
        <taxon>Ascomycota</taxon>
        <taxon>Saccharomycotina</taxon>
        <taxon>Saccharomycetes</taxon>
        <taxon>Saccharomycetales</taxon>
        <taxon>Saccharomycetaceae</taxon>
        <taxon>Lachancea</taxon>
    </lineage>
</organism>
<name>A0A1G4KFP5_9SACH</name>